<comment type="caution">
    <text evidence="1">The sequence shown here is derived from an EMBL/GenBank/DDBJ whole genome shotgun (WGS) entry which is preliminary data.</text>
</comment>
<organism evidence="1 2">
    <name type="scientific">Vibrio tubiashii ATCC 19109</name>
    <dbReference type="NCBI Taxonomy" id="1051646"/>
    <lineage>
        <taxon>Bacteria</taxon>
        <taxon>Pseudomonadati</taxon>
        <taxon>Pseudomonadota</taxon>
        <taxon>Gammaproteobacteria</taxon>
        <taxon>Vibrionales</taxon>
        <taxon>Vibrionaceae</taxon>
        <taxon>Vibrio</taxon>
        <taxon>Vibrio oreintalis group</taxon>
    </lineage>
</organism>
<evidence type="ECO:0000313" key="1">
    <source>
        <dbReference type="EMBL" id="EGU58041.1"/>
    </source>
</evidence>
<evidence type="ECO:0008006" key="3">
    <source>
        <dbReference type="Google" id="ProtNLM"/>
    </source>
</evidence>
<name>A0ABN0DJX5_9VIBR</name>
<dbReference type="Proteomes" id="UP000003836">
    <property type="component" value="Unassembled WGS sequence"/>
</dbReference>
<proteinExistence type="predicted"/>
<gene>
    <name evidence="1" type="ORF">VITU9109_16128</name>
</gene>
<reference evidence="1 2" key="1">
    <citation type="journal article" date="2012" name="Int. J. Syst. Evol. Microbiol.">
        <title>Vibrio caribbeanicus sp. nov., isolated from the marine sponge Scleritoderma cyanea.</title>
        <authorList>
            <person name="Hoffmann M."/>
            <person name="Monday S.R."/>
            <person name="Allard M.W."/>
            <person name="Strain E.A."/>
            <person name="Whittaker P."/>
            <person name="Naum M."/>
            <person name="McCarthy P.J."/>
            <person name="Lopez J.V."/>
            <person name="Fischer M."/>
            <person name="Brown E.W."/>
        </authorList>
    </citation>
    <scope>NUCLEOTIDE SEQUENCE [LARGE SCALE GENOMIC DNA]</scope>
    <source>
        <strain evidence="1 2">ATCC 19109</strain>
    </source>
</reference>
<dbReference type="SUPFAM" id="SSF51316">
    <property type="entry name" value="Mss4-like"/>
    <property type="match status" value="1"/>
</dbReference>
<accession>A0ABN0DJX5</accession>
<sequence>MASCGTEIAFEGREFIKEYRSSPWATRAFCTECGTHLFSRFIENNSYNIPVGLLPSNENMAMDVQYFIDQKPKHYSFANQTKTMTNAQVLAYFS</sequence>
<evidence type="ECO:0000313" key="2">
    <source>
        <dbReference type="Proteomes" id="UP000003836"/>
    </source>
</evidence>
<dbReference type="EMBL" id="AFWI01000046">
    <property type="protein sequence ID" value="EGU58041.1"/>
    <property type="molecule type" value="Genomic_DNA"/>
</dbReference>
<protein>
    <recommendedName>
        <fullName evidence="3">Aldehyde-activating protein</fullName>
    </recommendedName>
</protein>
<dbReference type="Gene3D" id="3.90.1590.10">
    <property type="entry name" value="glutathione-dependent formaldehyde- activating enzyme (gfa)"/>
    <property type="match status" value="1"/>
</dbReference>
<keyword evidence="2" id="KW-1185">Reference proteome</keyword>
<dbReference type="InterPro" id="IPR011057">
    <property type="entry name" value="Mss4-like_sf"/>
</dbReference>